<dbReference type="NCBIfam" id="TIGR04183">
    <property type="entry name" value="Por_Secre_tail"/>
    <property type="match status" value="1"/>
</dbReference>
<organism evidence="3 4">
    <name type="scientific">Hyunsoonleella aquatilis</name>
    <dbReference type="NCBI Taxonomy" id="2762758"/>
    <lineage>
        <taxon>Bacteria</taxon>
        <taxon>Pseudomonadati</taxon>
        <taxon>Bacteroidota</taxon>
        <taxon>Flavobacteriia</taxon>
        <taxon>Flavobacteriales</taxon>
        <taxon>Flavobacteriaceae</taxon>
    </lineage>
</organism>
<sequence>MKAFILIWLLVFGPWCYSQIASAEYFIDTDPGVGNGTTLAVSGNTIDQDFSIATTGLSDGVHKLYIRVLNDDGAWSIYDRNVFYVNPSNANTYNIASAEYFVDTDPGVGNGTSIAVSGSTVDQDFSLSTTGFSSGVHKLYLRLLNMDGTWSLYDRNVFYVNPNNANTSSISSAEYFVDTDPGVGNGTPLTVTGNTVDADLNVATTGLSNGVHKLYVRLQNGDGTWSLYDRNVFYVNPNNSNTASIASAEYFIDTDPGVGNGTSLAVSGNMIDEDLNVPTTGLAEGVHKLYVRLINDDGTWSIYDKNVFYVSPDLVNSALITGVEYFFDIDPGIGNATPIDISDAVLVDMDLVAQVPADLPDGDHILYIRVQNTDGTWSLYARSGQLSTLSDDDFVLNSFTFYPNPVKDILVLDTNNQQITDFKIINLRGQVVLEVIPTDNRLNLSNLQSGTYLFHLKTEGGSISKQFVKQ</sequence>
<proteinExistence type="predicted"/>
<dbReference type="Proteomes" id="UP000656244">
    <property type="component" value="Unassembled WGS sequence"/>
</dbReference>
<dbReference type="EMBL" id="JACNMF010000004">
    <property type="protein sequence ID" value="MBC3759249.1"/>
    <property type="molecule type" value="Genomic_DNA"/>
</dbReference>
<accession>A0A923KIV2</accession>
<gene>
    <name evidence="3" type="ORF">H7U19_12595</name>
</gene>
<dbReference type="InterPro" id="IPR026444">
    <property type="entry name" value="Secre_tail"/>
</dbReference>
<dbReference type="Pfam" id="PF18962">
    <property type="entry name" value="Por_Secre_tail"/>
    <property type="match status" value="1"/>
</dbReference>
<evidence type="ECO:0000313" key="4">
    <source>
        <dbReference type="Proteomes" id="UP000656244"/>
    </source>
</evidence>
<name>A0A923KIV2_9FLAO</name>
<feature type="domain" description="Secretion system C-terminal sorting" evidence="2">
    <location>
        <begin position="402"/>
        <end position="467"/>
    </location>
</feature>
<evidence type="ECO:0000256" key="1">
    <source>
        <dbReference type="ARBA" id="ARBA00022729"/>
    </source>
</evidence>
<keyword evidence="4" id="KW-1185">Reference proteome</keyword>
<keyword evidence="1" id="KW-0732">Signal</keyword>
<dbReference type="RefSeq" id="WP_186562909.1">
    <property type="nucleotide sequence ID" value="NZ_JACNMF010000004.1"/>
</dbReference>
<protein>
    <submittedName>
        <fullName evidence="3">T9SS type A sorting domain-containing protein</fullName>
    </submittedName>
</protein>
<reference evidence="3" key="1">
    <citation type="submission" date="2020-08" db="EMBL/GenBank/DDBJ databases">
        <title>Hyunsoonleella sp. strain SJ7 genome sequencing and assembly.</title>
        <authorList>
            <person name="Kim I."/>
        </authorList>
    </citation>
    <scope>NUCLEOTIDE SEQUENCE</scope>
    <source>
        <strain evidence="3">SJ7</strain>
    </source>
</reference>
<dbReference type="AlphaFoldDB" id="A0A923KIV2"/>
<evidence type="ECO:0000313" key="3">
    <source>
        <dbReference type="EMBL" id="MBC3759249.1"/>
    </source>
</evidence>
<evidence type="ECO:0000259" key="2">
    <source>
        <dbReference type="Pfam" id="PF18962"/>
    </source>
</evidence>
<comment type="caution">
    <text evidence="3">The sequence shown here is derived from an EMBL/GenBank/DDBJ whole genome shotgun (WGS) entry which is preliminary data.</text>
</comment>